<evidence type="ECO:0000256" key="1">
    <source>
        <dbReference type="ARBA" id="ARBA00004323"/>
    </source>
</evidence>
<keyword evidence="9" id="KW-0325">Glycoprotein</keyword>
<dbReference type="EMBL" id="IACT01009291">
    <property type="protein sequence ID" value="LAC28401.1"/>
    <property type="molecule type" value="mRNA"/>
</dbReference>
<keyword evidence="4 11" id="KW-0812">Transmembrane</keyword>
<dbReference type="SUPFAM" id="SSF52540">
    <property type="entry name" value="P-loop containing nucleoside triphosphate hydrolases"/>
    <property type="match status" value="1"/>
</dbReference>
<evidence type="ECO:0000256" key="6">
    <source>
        <dbReference type="ARBA" id="ARBA00022989"/>
    </source>
</evidence>
<accession>A0A6A7GCH2</accession>
<evidence type="ECO:0000256" key="7">
    <source>
        <dbReference type="ARBA" id="ARBA00023034"/>
    </source>
</evidence>
<comment type="subcellular location">
    <subcellularLocation>
        <location evidence="1">Golgi apparatus membrane</location>
        <topology evidence="1">Single-pass type II membrane protein</topology>
    </subcellularLocation>
</comment>
<feature type="region of interest" description="Disordered" evidence="10">
    <location>
        <begin position="213"/>
        <end position="234"/>
    </location>
</feature>
<evidence type="ECO:0000256" key="10">
    <source>
        <dbReference type="SAM" id="MobiDB-lite"/>
    </source>
</evidence>
<dbReference type="InterPro" id="IPR007734">
    <property type="entry name" value="Heparan_SO4_2-O-STrfase"/>
</dbReference>
<dbReference type="GO" id="GO:0000139">
    <property type="term" value="C:Golgi membrane"/>
    <property type="evidence" value="ECO:0007669"/>
    <property type="project" value="UniProtKB-SubCell"/>
</dbReference>
<keyword evidence="3 12" id="KW-0808">Transferase</keyword>
<evidence type="ECO:0000256" key="9">
    <source>
        <dbReference type="ARBA" id="ARBA00023180"/>
    </source>
</evidence>
<keyword evidence="8 11" id="KW-0472">Membrane</keyword>
<organism evidence="12">
    <name type="scientific">Hirondellea gigas</name>
    <dbReference type="NCBI Taxonomy" id="1518452"/>
    <lineage>
        <taxon>Eukaryota</taxon>
        <taxon>Metazoa</taxon>
        <taxon>Ecdysozoa</taxon>
        <taxon>Arthropoda</taxon>
        <taxon>Crustacea</taxon>
        <taxon>Multicrustacea</taxon>
        <taxon>Malacostraca</taxon>
        <taxon>Eumalacostraca</taxon>
        <taxon>Peracarida</taxon>
        <taxon>Amphipoda</taxon>
        <taxon>Amphilochidea</taxon>
        <taxon>Lysianassida</taxon>
        <taxon>Lysianassidira</taxon>
        <taxon>Lysianassoidea</taxon>
        <taxon>Lysianassidae</taxon>
        <taxon>Hirondellea</taxon>
    </lineage>
</organism>
<proteinExistence type="evidence at transcript level"/>
<evidence type="ECO:0000313" key="12">
    <source>
        <dbReference type="EMBL" id="LAC28401.1"/>
    </source>
</evidence>
<dbReference type="InterPro" id="IPR027417">
    <property type="entry name" value="P-loop_NTPase"/>
</dbReference>
<reference evidence="12" key="1">
    <citation type="submission" date="2017-11" db="EMBL/GenBank/DDBJ databases">
        <title>The sensing device of the deep-sea amphipod.</title>
        <authorList>
            <person name="Kobayashi H."/>
            <person name="Nagahama T."/>
            <person name="Arai W."/>
            <person name="Sasagawa Y."/>
            <person name="Umeda M."/>
            <person name="Hayashi T."/>
            <person name="Nikaido I."/>
            <person name="Watanabe H."/>
            <person name="Oguri K."/>
            <person name="Kitazato H."/>
            <person name="Fujioka K."/>
            <person name="Kido Y."/>
            <person name="Takami H."/>
        </authorList>
    </citation>
    <scope>NUCLEOTIDE SEQUENCE</scope>
    <source>
        <tissue evidence="12">Whole body</tissue>
    </source>
</reference>
<dbReference type="AlphaFoldDB" id="A0A6A7GCH2"/>
<evidence type="ECO:0000256" key="11">
    <source>
        <dbReference type="SAM" id="Phobius"/>
    </source>
</evidence>
<evidence type="ECO:0000256" key="5">
    <source>
        <dbReference type="ARBA" id="ARBA00022968"/>
    </source>
</evidence>
<evidence type="ECO:0000256" key="3">
    <source>
        <dbReference type="ARBA" id="ARBA00022679"/>
    </source>
</evidence>
<keyword evidence="7" id="KW-0333">Golgi apparatus</keyword>
<evidence type="ECO:0000256" key="2">
    <source>
        <dbReference type="ARBA" id="ARBA00010569"/>
    </source>
</evidence>
<evidence type="ECO:0000256" key="8">
    <source>
        <dbReference type="ARBA" id="ARBA00023136"/>
    </source>
</evidence>
<dbReference type="PANTHER" id="PTHR12129:SF20">
    <property type="entry name" value="HEPARAN SULFATE 2-O-SULFOTRANSFERASE PIPE"/>
    <property type="match status" value="1"/>
</dbReference>
<name>A0A6A7GCH2_9CRUS</name>
<dbReference type="Pfam" id="PF03567">
    <property type="entry name" value="Sulfotransfer_2"/>
    <property type="match status" value="1"/>
</dbReference>
<dbReference type="PANTHER" id="PTHR12129">
    <property type="entry name" value="HEPARAN SULFATE 2-O-SULFOTRANSFERASE"/>
    <property type="match status" value="1"/>
</dbReference>
<feature type="transmembrane region" description="Helical" evidence="11">
    <location>
        <begin position="20"/>
        <end position="42"/>
    </location>
</feature>
<evidence type="ECO:0000256" key="4">
    <source>
        <dbReference type="ARBA" id="ARBA00022692"/>
    </source>
</evidence>
<sequence length="415" mass="48420">MQFIGTKYHRNLGASSVCDLLRLLLYVLLVLVLKVFAVSLLLSSGLFRQQPADDTSAILENIPWKQQQTTPSIRTPEPGWHQKQEVLSRLEETSTSIVATASNRTPDTLWLFYNRIPRTGGHTLVALLQTLGADLDYQHQEHAYRTSWQRLLSAEEQKNLATWFEYNLWPKTYDRLALFVNFTAYRSSYERQRPATVTLLRDPIAQFSSQFHHRRTHTDTAKKNMAAREKQSPGSGRRWYWRGLEACVLEEDDECLLANGQPDFQRSIPFLCGQHQRCLLRGERWALQRAKFMVEYEYSVVGVLEEWNNTLAVLEHYLPAFLQGATQRYWSIEHAEDRHKEKNPRKSKPLSSRAIRVLKSKLGLEYELYEFCKQRLALQYAKVAPLLQHTTPLPPLKEPKKQLSAWDRFQIELNY</sequence>
<dbReference type="InterPro" id="IPR005331">
    <property type="entry name" value="Sulfotransferase"/>
</dbReference>
<protein>
    <submittedName>
        <fullName evidence="12">Heparan sulfate 2-O-sulfotransferase pipe-like</fullName>
    </submittedName>
</protein>
<keyword evidence="6 11" id="KW-1133">Transmembrane helix</keyword>
<dbReference type="GO" id="GO:0008146">
    <property type="term" value="F:sulfotransferase activity"/>
    <property type="evidence" value="ECO:0007669"/>
    <property type="project" value="InterPro"/>
</dbReference>
<comment type="similarity">
    <text evidence="2">Belongs to the sulfotransferase 3 family.</text>
</comment>
<keyword evidence="5" id="KW-0735">Signal-anchor</keyword>
<dbReference type="Gene3D" id="3.40.50.300">
    <property type="entry name" value="P-loop containing nucleotide triphosphate hydrolases"/>
    <property type="match status" value="1"/>
</dbReference>
<feature type="compositionally biased region" description="Basic and acidic residues" evidence="10">
    <location>
        <begin position="217"/>
        <end position="231"/>
    </location>
</feature>